<dbReference type="GO" id="GO:0005634">
    <property type="term" value="C:nucleus"/>
    <property type="evidence" value="ECO:0007669"/>
    <property type="project" value="TreeGrafter"/>
</dbReference>
<keyword evidence="8" id="KW-1185">Reference proteome</keyword>
<dbReference type="GO" id="GO:0036503">
    <property type="term" value="P:ERAD pathway"/>
    <property type="evidence" value="ECO:0007669"/>
    <property type="project" value="TreeGrafter"/>
</dbReference>
<dbReference type="InterPro" id="IPR055443">
    <property type="entry name" value="HEAT_ECM29"/>
</dbReference>
<keyword evidence="4" id="KW-0647">Proteasome</keyword>
<accession>A0A7M5V909</accession>
<evidence type="ECO:0000259" key="5">
    <source>
        <dbReference type="Pfam" id="PF13001"/>
    </source>
</evidence>
<evidence type="ECO:0000256" key="1">
    <source>
        <dbReference type="ARBA" id="ARBA00004496"/>
    </source>
</evidence>
<dbReference type="Gene3D" id="1.25.10.10">
    <property type="entry name" value="Leucine-rich Repeat Variant"/>
    <property type="match status" value="4"/>
</dbReference>
<dbReference type="PANTHER" id="PTHR23346:SF19">
    <property type="entry name" value="PROTEASOME ADAPTER AND SCAFFOLD PROTEIN ECM29"/>
    <property type="match status" value="1"/>
</dbReference>
<evidence type="ECO:0000256" key="3">
    <source>
        <dbReference type="ARBA" id="ARBA00022737"/>
    </source>
</evidence>
<evidence type="ECO:0000313" key="8">
    <source>
        <dbReference type="Proteomes" id="UP000594262"/>
    </source>
</evidence>
<comment type="subcellular location">
    <subcellularLocation>
        <location evidence="1">Cytoplasm</location>
    </subcellularLocation>
</comment>
<keyword evidence="3" id="KW-0677">Repeat</keyword>
<evidence type="ECO:0000256" key="4">
    <source>
        <dbReference type="ARBA" id="ARBA00022942"/>
    </source>
</evidence>
<dbReference type="PANTHER" id="PTHR23346">
    <property type="entry name" value="TRANSLATIONAL ACTIVATOR GCN1-RELATED"/>
    <property type="match status" value="1"/>
</dbReference>
<dbReference type="EnsemblMetazoa" id="CLYHEMT009676.1">
    <property type="protein sequence ID" value="CLYHEMP009676.1"/>
    <property type="gene ID" value="CLYHEMG009676"/>
</dbReference>
<evidence type="ECO:0008006" key="9">
    <source>
        <dbReference type="Google" id="ProtNLM"/>
    </source>
</evidence>
<feature type="domain" description="Proteasome adapter and scaffold protein ECM29 HEAT-repeat" evidence="6">
    <location>
        <begin position="1229"/>
        <end position="1391"/>
    </location>
</feature>
<evidence type="ECO:0000259" key="6">
    <source>
        <dbReference type="Pfam" id="PF24492"/>
    </source>
</evidence>
<evidence type="ECO:0000256" key="2">
    <source>
        <dbReference type="ARBA" id="ARBA00022490"/>
    </source>
</evidence>
<dbReference type="GO" id="GO:0043248">
    <property type="term" value="P:proteasome assembly"/>
    <property type="evidence" value="ECO:0007669"/>
    <property type="project" value="InterPro"/>
</dbReference>
<name>A0A7M5V909_9CNID</name>
<dbReference type="Proteomes" id="UP000594262">
    <property type="component" value="Unplaced"/>
</dbReference>
<dbReference type="Pfam" id="PF13001">
    <property type="entry name" value="ECM29_N"/>
    <property type="match status" value="1"/>
</dbReference>
<keyword evidence="2" id="KW-0963">Cytoplasm</keyword>
<reference evidence="7" key="1">
    <citation type="submission" date="2021-01" db="UniProtKB">
        <authorList>
            <consortium name="EnsemblMetazoa"/>
        </authorList>
    </citation>
    <scope>IDENTIFICATION</scope>
</reference>
<sequence length="1793" mass="201900">MSGSKELELVERVFFRLVLAESDDKFQSELNGFLPPVLLKIATTDEKVKNKVLELLTHVNKRLKSRPTIELPLGTLLVQYTDAGVPSSVKNFTFIYIKMGYQRCSLEEKLKLMPKMFKSIIGKNPAHQSKLLGSILFDMNSLVYPENQAEKKKLFPFLEDQATRVFVLEYFLDFLLLPYDMNLDMKDQTVLPPPSFSRASFHRTQTDPIMNRDQIETAKLAILKFLSSELIDAEDVIPHFIISSSDTKHTVAGKGENGIKTYSSANTWEDKKLLNKILLLYQGTVHKPGNMATYVAADNVRLPSSPRLKMKIFPFLLKSRIIADVNPALCLQIIFEGQFGDKTNQKLKQYCLEFIHHISLTASSKTLSFLAPLFNQALSRVSFNRNEDAKLRILALNGFSKIAKSAPEVIKRDVTIVEKLFSLLIEESSEIQSAVLSIISSITKTFETAQRKDQNVLESLLLRYCTSESSQVRIGACRLAQSAFSSVHLPSRFALIILSVDSQEQLKEESSRALFPTSGTYPVYEDVCYYMFDQFSTSTQNSLAIRQVLLFLKKCLYQSCDIKEDDLEDTISTKITAYLNQKIQGIENENLGKSFIGKHIILLKNALVYSLDYSTYTLALENLFLLFTSNESLTLLFQVEDQTIISKLFSSPNDDVRRLAAQVLSILFARHRPLQSSPIQNLLDELSSSNQHELYKDGKIYCIGYTLSRYFELLQCGHAEINLDLNSLVALTKEMLQVLCTIVKQKNQQNFIMASCCTSLYNICRYVELPVSDASTKAVYADEMVTLLSELFKSTNHVKTKETFALALTSLCVGDTDFVLKKKVVELLFKSAKIKEVELQFAIGECISCIGAGQSSKVFKRYYHHEMTLKVPEDEVMLGLLKRIISEVVHSPLALARQAGVIWLLSLVQYTSDHPVVSQEIKQIQKAFMTCLCDADEVTQDVASRGLSLIYESTSDENKQEMMEYLTDSLMQGNRPKQQKIDADTKLFEEGALGSSPDGSKLSTYKELCSLATSMNKPDLIYKFMSLANHNAVWNSKKGAAFGIKAIAEIAGEEIKPLIGLIIPKLYRYQYDPNSSLKRSMTSIWSVLVKDEKNMIATHWRSILEDLMSNITHNLWRTREACCSALKDLLKEIPDNEIVPHLVDIWNIAFKLMDDVKETVRKAATALVIALSNLSVRFCETQNSEVGEQALEKILDVLLNVGITSRVDEVKAISLKTLVKITKTGGKLLDKYVTTIIPTMLEALSGLEPQAFNTLRMQLSNDGDVQEKLDVLRVSSTNSSPMMEAINLSLMNVNETNLGDLAPKLCLLLKSGMGIATKVGTATVISSLVLLCQEHMKPYAGKFLSSLLNGVKNSNASVIKKAYSSCIGAVMKHAQESTVEKVIAKIKGWFFESEDNKNEEACSLCIGAMIKSSSELFTSYGSLLVPLVLVAMQQEESSKGDVKKPWTEIWAELPSGTKASMKLYLSEIYELAKECYQSKLWVIRKNATKAINMVVLSIGGTMQASHVINFLKLTLENLSGRTWDGKETLLDTTMNLCVKCKESIKSQDDLIIMEKVMEQMLIQCNKSNLTYKLHAIKCTTSIIEAWQFHLVDRFIPIFEDLSVQGDSDDEMDISNENGEQQTRTKTNNELTKTCAIINALTSIWPENAQEQEKTWEYVFEKLKGFYKHSSRQVIEVLIDGLAKVVERTDFENLYTKLKGDIKMKLIIDFIILMVPLLLDTLNNTSTTQNMKIKSLKCTKVLLTKTQDKRNIFEGLQEFDEAILNAVHKLQNKHSDMDKLIDAIKVIVPKNQQT</sequence>
<dbReference type="RefSeq" id="XP_066916819.1">
    <property type="nucleotide sequence ID" value="XM_067060718.1"/>
</dbReference>
<organism evidence="7 8">
    <name type="scientific">Clytia hemisphaerica</name>
    <dbReference type="NCBI Taxonomy" id="252671"/>
    <lineage>
        <taxon>Eukaryota</taxon>
        <taxon>Metazoa</taxon>
        <taxon>Cnidaria</taxon>
        <taxon>Hydrozoa</taxon>
        <taxon>Hydroidolina</taxon>
        <taxon>Leptothecata</taxon>
        <taxon>Obeliida</taxon>
        <taxon>Clytiidae</taxon>
        <taxon>Clytia</taxon>
    </lineage>
</organism>
<dbReference type="InterPro" id="IPR024372">
    <property type="entry name" value="Ecm29_N"/>
</dbReference>
<evidence type="ECO:0000313" key="7">
    <source>
        <dbReference type="EnsemblMetazoa" id="CLYHEMP009676.1"/>
    </source>
</evidence>
<dbReference type="GO" id="GO:0000502">
    <property type="term" value="C:proteasome complex"/>
    <property type="evidence" value="ECO:0007669"/>
    <property type="project" value="UniProtKB-KW"/>
</dbReference>
<dbReference type="GO" id="GO:0005737">
    <property type="term" value="C:cytoplasm"/>
    <property type="evidence" value="ECO:0007669"/>
    <property type="project" value="UniProtKB-SubCell"/>
</dbReference>
<dbReference type="Pfam" id="PF24492">
    <property type="entry name" value="HEAT_ECM29"/>
    <property type="match status" value="1"/>
</dbReference>
<feature type="domain" description="Proteasome component Ecm29 N-terminal" evidence="5">
    <location>
        <begin position="10"/>
        <end position="497"/>
    </location>
</feature>
<dbReference type="InterPro" id="IPR016024">
    <property type="entry name" value="ARM-type_fold"/>
</dbReference>
<protein>
    <recommendedName>
        <fullName evidence="9">Proteasome-associated protein ECM29 homolog</fullName>
    </recommendedName>
</protein>
<dbReference type="OrthoDB" id="16066at2759"/>
<dbReference type="GeneID" id="136803984"/>
<dbReference type="Pfam" id="PF23731">
    <property type="entry name" value="ARM_ECM29_C"/>
    <property type="match status" value="1"/>
</dbReference>
<dbReference type="SUPFAM" id="SSF48371">
    <property type="entry name" value="ARM repeat"/>
    <property type="match status" value="3"/>
</dbReference>
<dbReference type="InterPro" id="IPR011989">
    <property type="entry name" value="ARM-like"/>
</dbReference>
<proteinExistence type="predicted"/>
<dbReference type="GO" id="GO:0060090">
    <property type="term" value="F:molecular adaptor activity"/>
    <property type="evidence" value="ECO:0007669"/>
    <property type="project" value="InterPro"/>
</dbReference>